<dbReference type="InterPro" id="IPR000182">
    <property type="entry name" value="GNAT_dom"/>
</dbReference>
<dbReference type="PROSITE" id="PS51186">
    <property type="entry name" value="GNAT"/>
    <property type="match status" value="1"/>
</dbReference>
<dbReference type="PANTHER" id="PTHR20531:SF1">
    <property type="entry name" value="N-ALPHA-ACETYLTRANSFERASE 40"/>
    <property type="match status" value="1"/>
</dbReference>
<evidence type="ECO:0000256" key="4">
    <source>
        <dbReference type="ARBA" id="ARBA00012950"/>
    </source>
</evidence>
<evidence type="ECO:0000313" key="14">
    <source>
        <dbReference type="EMBL" id="WRT67900.1"/>
    </source>
</evidence>
<evidence type="ECO:0000256" key="9">
    <source>
        <dbReference type="ARBA" id="ARBA00023315"/>
    </source>
</evidence>
<dbReference type="GeneID" id="87957005"/>
<evidence type="ECO:0000256" key="6">
    <source>
        <dbReference type="ARBA" id="ARBA00022490"/>
    </source>
</evidence>
<evidence type="ECO:0000256" key="11">
    <source>
        <dbReference type="ARBA" id="ARBA00049524"/>
    </source>
</evidence>
<keyword evidence="15" id="KW-1185">Reference proteome</keyword>
<evidence type="ECO:0000259" key="13">
    <source>
        <dbReference type="PROSITE" id="PS51186"/>
    </source>
</evidence>
<reference evidence="14 15" key="1">
    <citation type="submission" date="2024-01" db="EMBL/GenBank/DDBJ databases">
        <title>Comparative genomics of Cryptococcus and Kwoniella reveals pathogenesis evolution and contrasting modes of karyotype evolution via chromosome fusion or intercentromeric recombination.</title>
        <authorList>
            <person name="Coelho M.A."/>
            <person name="David-Palma M."/>
            <person name="Shea T."/>
            <person name="Bowers K."/>
            <person name="McGinley-Smith S."/>
            <person name="Mohammad A.W."/>
            <person name="Gnirke A."/>
            <person name="Yurkov A.M."/>
            <person name="Nowrousian M."/>
            <person name="Sun S."/>
            <person name="Cuomo C.A."/>
            <person name="Heitman J."/>
        </authorList>
    </citation>
    <scope>NUCLEOTIDE SEQUENCE [LARGE SCALE GENOMIC DNA]</scope>
    <source>
        <strain evidence="14">CBS 11374</strain>
    </source>
</reference>
<protein>
    <recommendedName>
        <fullName evidence="5">N-alpha-acetyltransferase 40</fullName>
        <ecNumber evidence="4">2.3.1.257</ecNumber>
    </recommendedName>
</protein>
<feature type="region of interest" description="Disordered" evidence="12">
    <location>
        <begin position="116"/>
        <end position="135"/>
    </location>
</feature>
<dbReference type="EC" id="2.3.1.257" evidence="4"/>
<comment type="catalytic activity">
    <reaction evidence="11">
        <text>N-terminal L-seryl-[histone H4] + acetyl-CoA = N-terminal N(alpha)-acetyl-L-seryl-[histone H4] + CoA + H(+)</text>
        <dbReference type="Rhea" id="RHEA:50596"/>
        <dbReference type="Rhea" id="RHEA-COMP:12740"/>
        <dbReference type="Rhea" id="RHEA-COMP:12743"/>
        <dbReference type="ChEBI" id="CHEBI:15378"/>
        <dbReference type="ChEBI" id="CHEBI:57287"/>
        <dbReference type="ChEBI" id="CHEBI:57288"/>
        <dbReference type="ChEBI" id="CHEBI:64738"/>
        <dbReference type="ChEBI" id="CHEBI:83690"/>
        <dbReference type="EC" id="2.3.1.257"/>
    </reaction>
</comment>
<proteinExistence type="inferred from homology"/>
<sequence>MATVKIRSANAASSSTLAPDLPRLSILKDGTSYSISVVRSENLSCDAKDVIYTLFNSNMSHLQQTSSFPYTEQSKREELFDVDARYILLLSSQGPDQDPKKVDKLDPVDNLKTTTDTNTNIKAKGKGKGKGKGKETINEIDFSPKDLLGFCGFRFDTEETLTTRDAEVAYCYEVQLAPSSRGQGLGKILLNTLEDIGTKRELDKVMLTCLKNNQSALSFYTKQGYTPDEIDPTRMAEEEDWTDDEDEDGNEEDEDTRDYVILSKSLKST</sequence>
<name>A0ABZ1D1K9_9TREE</name>
<dbReference type="Gene3D" id="3.40.630.30">
    <property type="match status" value="1"/>
</dbReference>
<comment type="similarity">
    <text evidence="3">Belongs to the acetyltransferase family. NAA40 subfamily.</text>
</comment>
<keyword evidence="8" id="KW-0539">Nucleus</keyword>
<keyword evidence="9" id="KW-0012">Acyltransferase</keyword>
<evidence type="ECO:0000256" key="7">
    <source>
        <dbReference type="ARBA" id="ARBA00022679"/>
    </source>
</evidence>
<accession>A0ABZ1D1K9</accession>
<comment type="catalytic activity">
    <reaction evidence="10">
        <text>N-terminal L-seryl-[histone H2A] + acetyl-CoA = N-terminal N(alpha)-acetyl-L-seryl-[histone H2A] + CoA + H(+)</text>
        <dbReference type="Rhea" id="RHEA:50600"/>
        <dbReference type="Rhea" id="RHEA-COMP:12742"/>
        <dbReference type="Rhea" id="RHEA-COMP:12744"/>
        <dbReference type="ChEBI" id="CHEBI:15378"/>
        <dbReference type="ChEBI" id="CHEBI:57287"/>
        <dbReference type="ChEBI" id="CHEBI:57288"/>
        <dbReference type="ChEBI" id="CHEBI:64738"/>
        <dbReference type="ChEBI" id="CHEBI:83690"/>
        <dbReference type="EC" id="2.3.1.257"/>
    </reaction>
</comment>
<dbReference type="SUPFAM" id="SSF55729">
    <property type="entry name" value="Acyl-CoA N-acyltransferases (Nat)"/>
    <property type="match status" value="1"/>
</dbReference>
<dbReference type="InterPro" id="IPR016181">
    <property type="entry name" value="Acyl_CoA_acyltransferase"/>
</dbReference>
<feature type="domain" description="N-acetyltransferase" evidence="13">
    <location>
        <begin position="140"/>
        <end position="244"/>
    </location>
</feature>
<feature type="compositionally biased region" description="Acidic residues" evidence="12">
    <location>
        <begin position="237"/>
        <end position="256"/>
    </location>
</feature>
<evidence type="ECO:0000256" key="3">
    <source>
        <dbReference type="ARBA" id="ARBA00008870"/>
    </source>
</evidence>
<evidence type="ECO:0000256" key="12">
    <source>
        <dbReference type="SAM" id="MobiDB-lite"/>
    </source>
</evidence>
<keyword evidence="6" id="KW-0963">Cytoplasm</keyword>
<feature type="region of interest" description="Disordered" evidence="12">
    <location>
        <begin position="227"/>
        <end position="269"/>
    </location>
</feature>
<dbReference type="EMBL" id="CP141886">
    <property type="protein sequence ID" value="WRT67900.1"/>
    <property type="molecule type" value="Genomic_DNA"/>
</dbReference>
<keyword evidence="7" id="KW-0808">Transferase</keyword>
<gene>
    <name evidence="14" type="ORF">IL334_004874</name>
</gene>
<dbReference type="PANTHER" id="PTHR20531">
    <property type="entry name" value="N-ALPHA-ACETYLTRANSFERASE 40"/>
    <property type="match status" value="1"/>
</dbReference>
<dbReference type="Proteomes" id="UP001329825">
    <property type="component" value="Chromosome 6"/>
</dbReference>
<dbReference type="CDD" id="cd04301">
    <property type="entry name" value="NAT_SF"/>
    <property type="match status" value="1"/>
</dbReference>
<evidence type="ECO:0000256" key="10">
    <source>
        <dbReference type="ARBA" id="ARBA00047821"/>
    </source>
</evidence>
<dbReference type="InterPro" id="IPR039949">
    <property type="entry name" value="NAA40"/>
</dbReference>
<comment type="subcellular location">
    <subcellularLocation>
        <location evidence="2">Cytoplasm</location>
    </subcellularLocation>
    <subcellularLocation>
        <location evidence="1">Nucleus</location>
    </subcellularLocation>
</comment>
<evidence type="ECO:0000256" key="2">
    <source>
        <dbReference type="ARBA" id="ARBA00004496"/>
    </source>
</evidence>
<evidence type="ECO:0000313" key="15">
    <source>
        <dbReference type="Proteomes" id="UP001329825"/>
    </source>
</evidence>
<organism evidence="14 15">
    <name type="scientific">Kwoniella shivajii</name>
    <dbReference type="NCBI Taxonomy" id="564305"/>
    <lineage>
        <taxon>Eukaryota</taxon>
        <taxon>Fungi</taxon>
        <taxon>Dikarya</taxon>
        <taxon>Basidiomycota</taxon>
        <taxon>Agaricomycotina</taxon>
        <taxon>Tremellomycetes</taxon>
        <taxon>Tremellales</taxon>
        <taxon>Cryptococcaceae</taxon>
        <taxon>Kwoniella</taxon>
    </lineage>
</organism>
<evidence type="ECO:0000256" key="1">
    <source>
        <dbReference type="ARBA" id="ARBA00004123"/>
    </source>
</evidence>
<dbReference type="RefSeq" id="XP_062792640.1">
    <property type="nucleotide sequence ID" value="XM_062936589.1"/>
</dbReference>
<evidence type="ECO:0000256" key="5">
    <source>
        <dbReference type="ARBA" id="ARBA00015043"/>
    </source>
</evidence>
<evidence type="ECO:0000256" key="8">
    <source>
        <dbReference type="ARBA" id="ARBA00023242"/>
    </source>
</evidence>
<dbReference type="Pfam" id="PF00583">
    <property type="entry name" value="Acetyltransf_1"/>
    <property type="match status" value="1"/>
</dbReference>